<comment type="similarity">
    <text evidence="1">Belongs to the LysR transcriptional regulatory family.</text>
</comment>
<dbReference type="EMBL" id="BAABWU010000010">
    <property type="protein sequence ID" value="GAA6197200.1"/>
    <property type="molecule type" value="Genomic_DNA"/>
</dbReference>
<gene>
    <name evidence="6" type="ORF">NBRC116598_26440</name>
</gene>
<reference evidence="6 7" key="1">
    <citation type="submission" date="2024-04" db="EMBL/GenBank/DDBJ databases">
        <title>Draft genome sequence of Pseudophaeobacter arcticus NBRC 116598.</title>
        <authorList>
            <person name="Miyakawa T."/>
            <person name="Kusuya Y."/>
            <person name="Miura T."/>
        </authorList>
    </citation>
    <scope>NUCLEOTIDE SEQUENCE [LARGE SCALE GENOMIC DNA]</scope>
    <source>
        <strain evidence="6 7">SU-CL00105</strain>
    </source>
</reference>
<dbReference type="PROSITE" id="PS50931">
    <property type="entry name" value="HTH_LYSR"/>
    <property type="match status" value="1"/>
</dbReference>
<dbReference type="Proteomes" id="UP001441944">
    <property type="component" value="Unassembled WGS sequence"/>
</dbReference>
<dbReference type="SUPFAM" id="SSF46785">
    <property type="entry name" value="Winged helix' DNA-binding domain"/>
    <property type="match status" value="1"/>
</dbReference>
<dbReference type="Gene3D" id="3.40.190.290">
    <property type="match status" value="1"/>
</dbReference>
<dbReference type="SUPFAM" id="SSF53850">
    <property type="entry name" value="Periplasmic binding protein-like II"/>
    <property type="match status" value="1"/>
</dbReference>
<keyword evidence="2" id="KW-0805">Transcription regulation</keyword>
<keyword evidence="7" id="KW-1185">Reference proteome</keyword>
<dbReference type="PANTHER" id="PTHR30537">
    <property type="entry name" value="HTH-TYPE TRANSCRIPTIONAL REGULATOR"/>
    <property type="match status" value="1"/>
</dbReference>
<evidence type="ECO:0000256" key="2">
    <source>
        <dbReference type="ARBA" id="ARBA00023015"/>
    </source>
</evidence>
<evidence type="ECO:0000256" key="3">
    <source>
        <dbReference type="ARBA" id="ARBA00023125"/>
    </source>
</evidence>
<accession>A0ABQ0AMV6</accession>
<proteinExistence type="inferred from homology"/>
<dbReference type="InterPro" id="IPR005119">
    <property type="entry name" value="LysR_subst-bd"/>
</dbReference>
<protein>
    <submittedName>
        <fullName evidence="6">LysR family transcriptional regulator</fullName>
    </submittedName>
</protein>
<evidence type="ECO:0000313" key="7">
    <source>
        <dbReference type="Proteomes" id="UP001441944"/>
    </source>
</evidence>
<dbReference type="Pfam" id="PF03466">
    <property type="entry name" value="LysR_substrate"/>
    <property type="match status" value="1"/>
</dbReference>
<dbReference type="PANTHER" id="PTHR30537:SF5">
    <property type="entry name" value="HTH-TYPE TRANSCRIPTIONAL ACTIVATOR TTDR-RELATED"/>
    <property type="match status" value="1"/>
</dbReference>
<dbReference type="Gene3D" id="1.10.10.10">
    <property type="entry name" value="Winged helix-like DNA-binding domain superfamily/Winged helix DNA-binding domain"/>
    <property type="match status" value="1"/>
</dbReference>
<feature type="domain" description="HTH lysR-type" evidence="5">
    <location>
        <begin position="1"/>
        <end position="59"/>
    </location>
</feature>
<comment type="caution">
    <text evidence="6">The sequence shown here is derived from an EMBL/GenBank/DDBJ whole genome shotgun (WGS) entry which is preliminary data.</text>
</comment>
<dbReference type="InterPro" id="IPR036388">
    <property type="entry name" value="WH-like_DNA-bd_sf"/>
</dbReference>
<keyword evidence="3" id="KW-0238">DNA-binding</keyword>
<dbReference type="Pfam" id="PF00126">
    <property type="entry name" value="HTH_1"/>
    <property type="match status" value="1"/>
</dbReference>
<evidence type="ECO:0000256" key="1">
    <source>
        <dbReference type="ARBA" id="ARBA00009437"/>
    </source>
</evidence>
<name>A0ABQ0AMV6_9RHOB</name>
<dbReference type="CDD" id="cd08422">
    <property type="entry name" value="PBP2_CrgA_like"/>
    <property type="match status" value="1"/>
</dbReference>
<dbReference type="InterPro" id="IPR058163">
    <property type="entry name" value="LysR-type_TF_proteobact-type"/>
</dbReference>
<keyword evidence="4" id="KW-0804">Transcription</keyword>
<evidence type="ECO:0000256" key="4">
    <source>
        <dbReference type="ARBA" id="ARBA00023163"/>
    </source>
</evidence>
<dbReference type="InterPro" id="IPR000847">
    <property type="entry name" value="LysR_HTH_N"/>
</dbReference>
<sequence>MDTLDCMRTFVAVAAQHSFTAGARQIGISTKLASKYVARLEERLGAQLFNRTTRSVTLTDTGQAYLERCLPVLDQIDEMEGVIQERQSELAGPIRLTAPTGFGSRELVQAVTPFQQSHPKVQIEMLLSDYHAPIVEEGIDLAIRFGRLQDSTLVARKLCDMRLVVVAAPDYLARHGEPGHPTALATHNCLLLQSAAQPERWRFNEAGKVTSVLVSGSFRANSPRAVAHMAAGGQGIGRCPYYTVKPFVETGRLQLLFADREDAPLPLYVVYPPSRHLTARIRALIEHLAKWFQSTEQNLWGP</sequence>
<evidence type="ECO:0000259" key="5">
    <source>
        <dbReference type="PROSITE" id="PS50931"/>
    </source>
</evidence>
<dbReference type="InterPro" id="IPR036390">
    <property type="entry name" value="WH_DNA-bd_sf"/>
</dbReference>
<evidence type="ECO:0000313" key="6">
    <source>
        <dbReference type="EMBL" id="GAA6197200.1"/>
    </source>
</evidence>
<organism evidence="6 7">
    <name type="scientific">Pseudophaeobacter arcticus</name>
    <dbReference type="NCBI Taxonomy" id="385492"/>
    <lineage>
        <taxon>Bacteria</taxon>
        <taxon>Pseudomonadati</taxon>
        <taxon>Pseudomonadota</taxon>
        <taxon>Alphaproteobacteria</taxon>
        <taxon>Rhodobacterales</taxon>
        <taxon>Paracoccaceae</taxon>
        <taxon>Pseudophaeobacter</taxon>
    </lineage>
</organism>